<keyword evidence="3" id="KW-0560">Oxidoreductase</keyword>
<dbReference type="PANTHER" id="PTHR43217:SF1">
    <property type="entry name" value="SUCCINATE SEMIALDEHYDE DEHYDROGENASE [NAD(P)+] SAD"/>
    <property type="match status" value="1"/>
</dbReference>
<evidence type="ECO:0000256" key="2">
    <source>
        <dbReference type="ARBA" id="ARBA00022857"/>
    </source>
</evidence>
<proteinExistence type="inferred from homology"/>
<dbReference type="Proteomes" id="UP000603728">
    <property type="component" value="Unassembled WGS sequence"/>
</dbReference>
<evidence type="ECO:0000313" key="5">
    <source>
        <dbReference type="EMBL" id="MBL0737741.1"/>
    </source>
</evidence>
<keyword evidence="6" id="KW-1185">Reference proteome</keyword>
<name>A0ABS1KE25_9FLAO</name>
<gene>
    <name evidence="5" type="ORF">JI750_12615</name>
</gene>
<evidence type="ECO:0000256" key="3">
    <source>
        <dbReference type="ARBA" id="ARBA00023002"/>
    </source>
</evidence>
<keyword evidence="2" id="KW-0521">NADP</keyword>
<dbReference type="Gene3D" id="3.40.605.10">
    <property type="entry name" value="Aldehyde Dehydrogenase, Chain A, domain 1"/>
    <property type="match status" value="1"/>
</dbReference>
<comment type="caution">
    <text evidence="5">The sequence shown here is derived from an EMBL/GenBank/DDBJ whole genome shotgun (WGS) entry which is preliminary data.</text>
</comment>
<dbReference type="InterPro" id="IPR047110">
    <property type="entry name" value="GABD/Sad-like"/>
</dbReference>
<dbReference type="Pfam" id="PF00171">
    <property type="entry name" value="Aldedh"/>
    <property type="match status" value="1"/>
</dbReference>
<dbReference type="InterPro" id="IPR016163">
    <property type="entry name" value="Ald_DH_C"/>
</dbReference>
<accession>A0ABS1KE25</accession>
<dbReference type="Gene3D" id="3.40.309.10">
    <property type="entry name" value="Aldehyde Dehydrogenase, Chain A, domain 2"/>
    <property type="match status" value="1"/>
</dbReference>
<protein>
    <submittedName>
        <fullName evidence="5">NAD-dependent succinate-semialdehyde dehydrogenase</fullName>
    </submittedName>
</protein>
<dbReference type="PROSITE" id="PS00070">
    <property type="entry name" value="ALDEHYDE_DEHYDR_CYS"/>
    <property type="match status" value="1"/>
</dbReference>
<reference evidence="5 6" key="1">
    <citation type="submission" date="2021-01" db="EMBL/GenBank/DDBJ databases">
        <title>Genome seq and assembly of Flavobacterium sp. GN10.</title>
        <authorList>
            <person name="Chhetri G."/>
        </authorList>
    </citation>
    <scope>NUCLEOTIDE SEQUENCE [LARGE SCALE GENOMIC DNA]</scope>
    <source>
        <strain evidence="5 6">GN10</strain>
    </source>
</reference>
<dbReference type="InterPro" id="IPR016160">
    <property type="entry name" value="Ald_DH_CS_CYS"/>
</dbReference>
<dbReference type="InterPro" id="IPR015590">
    <property type="entry name" value="Aldehyde_DH_dom"/>
</dbReference>
<dbReference type="InterPro" id="IPR016162">
    <property type="entry name" value="Ald_DH_N"/>
</dbReference>
<dbReference type="RefSeq" id="WP_202002310.1">
    <property type="nucleotide sequence ID" value="NZ_JAERSF010000002.1"/>
</dbReference>
<feature type="domain" description="Aldehyde dehydrogenase" evidence="4">
    <location>
        <begin position="2"/>
        <end position="447"/>
    </location>
</feature>
<dbReference type="SUPFAM" id="SSF53720">
    <property type="entry name" value="ALDH-like"/>
    <property type="match status" value="1"/>
</dbReference>
<sequence length="454" mass="50207">MIKSINPYNQETVYESAELESQDIKNAIDAADLQYKLWREVPFSERSILMKDVGQELRKNAREYAQIITEEMGKPITQSLAEIEKCAALCDFYATHASEMLTDKIIETEAHKSYVSYEPIGVVLAIMPWNYPFWQVMRFAVPALMAGNVGILKHASNVMKCAMSIEKIFEKAGFPKGCFTNLPIGSKKVEEIIRNPKVKAVTLTGSEAAGRVVAAVAGNEIKKTVLELGGSNALVVFADCNLEQTVKTCVQARFQNAGQSCIAGKRLLVESSIAEEFTKAFLEGVKSLRHGDPLSEETTIGTMARVDLAEELEKQLQQTLEKGAVVLLGGKRDKAYFEPTVIGNVTPDMSIFKEEIFGPVIGITTFKNEEEAVELSNSSPFGLGVTIFTEDFEKATRLVPKFDEGAVFVNELVKSDQRLPFGGTKNSGYGRELSQDGIQEFVNKKTVYINKYKS</sequence>
<dbReference type="InterPro" id="IPR044148">
    <property type="entry name" value="ALDH_GabD1-like"/>
</dbReference>
<evidence type="ECO:0000256" key="1">
    <source>
        <dbReference type="ARBA" id="ARBA00009986"/>
    </source>
</evidence>
<dbReference type="InterPro" id="IPR016161">
    <property type="entry name" value="Ald_DH/histidinol_DH"/>
</dbReference>
<dbReference type="PANTHER" id="PTHR43217">
    <property type="entry name" value="SUCCINATE SEMIALDEHYDE DEHYDROGENASE [NAD(P)+] SAD"/>
    <property type="match status" value="1"/>
</dbReference>
<dbReference type="CDD" id="cd07100">
    <property type="entry name" value="ALDH_SSADH1_GabD1"/>
    <property type="match status" value="1"/>
</dbReference>
<evidence type="ECO:0000259" key="4">
    <source>
        <dbReference type="Pfam" id="PF00171"/>
    </source>
</evidence>
<comment type="similarity">
    <text evidence="1">Belongs to the aldehyde dehydrogenase family.</text>
</comment>
<dbReference type="EMBL" id="JAERSF010000002">
    <property type="protein sequence ID" value="MBL0737741.1"/>
    <property type="molecule type" value="Genomic_DNA"/>
</dbReference>
<organism evidence="5 6">
    <name type="scientific">Flavobacterium tagetis</name>
    <dbReference type="NCBI Taxonomy" id="2801336"/>
    <lineage>
        <taxon>Bacteria</taxon>
        <taxon>Pseudomonadati</taxon>
        <taxon>Bacteroidota</taxon>
        <taxon>Flavobacteriia</taxon>
        <taxon>Flavobacteriales</taxon>
        <taxon>Flavobacteriaceae</taxon>
        <taxon>Flavobacterium</taxon>
    </lineage>
</organism>
<evidence type="ECO:0000313" key="6">
    <source>
        <dbReference type="Proteomes" id="UP000603728"/>
    </source>
</evidence>